<comment type="caution">
    <text evidence="2">The sequence shown here is derived from an EMBL/GenBank/DDBJ whole genome shotgun (WGS) entry which is preliminary data.</text>
</comment>
<keyword evidence="1" id="KW-1133">Transmembrane helix</keyword>
<evidence type="ECO:0008006" key="4">
    <source>
        <dbReference type="Google" id="ProtNLM"/>
    </source>
</evidence>
<feature type="transmembrane region" description="Helical" evidence="1">
    <location>
        <begin position="12"/>
        <end position="32"/>
    </location>
</feature>
<organism evidence="2 3">
    <name type="scientific">Cochleicola gelatinilyticus</name>
    <dbReference type="NCBI Taxonomy" id="1763537"/>
    <lineage>
        <taxon>Bacteria</taxon>
        <taxon>Pseudomonadati</taxon>
        <taxon>Bacteroidota</taxon>
        <taxon>Flavobacteriia</taxon>
        <taxon>Flavobacteriales</taxon>
        <taxon>Flavobacteriaceae</taxon>
        <taxon>Cochleicola</taxon>
    </lineage>
</organism>
<evidence type="ECO:0000313" key="2">
    <source>
        <dbReference type="EMBL" id="OAB76133.1"/>
    </source>
</evidence>
<feature type="transmembrane region" description="Helical" evidence="1">
    <location>
        <begin position="213"/>
        <end position="233"/>
    </location>
</feature>
<proteinExistence type="predicted"/>
<keyword evidence="3" id="KW-1185">Reference proteome</keyword>
<protein>
    <recommendedName>
        <fullName evidence="4">DUF3667 domain-containing protein</fullName>
    </recommendedName>
</protein>
<dbReference type="AlphaFoldDB" id="A0A167F2W0"/>
<keyword evidence="1" id="KW-0812">Transmembrane</keyword>
<gene>
    <name evidence="2" type="ORF">ULVI_13840</name>
</gene>
<feature type="transmembrane region" description="Helical" evidence="1">
    <location>
        <begin position="183"/>
        <end position="201"/>
    </location>
</feature>
<dbReference type="EMBL" id="LRXL01000052">
    <property type="protein sequence ID" value="OAB76133.1"/>
    <property type="molecule type" value="Genomic_DNA"/>
</dbReference>
<keyword evidence="1" id="KW-0472">Membrane</keyword>
<evidence type="ECO:0000313" key="3">
    <source>
        <dbReference type="Proteomes" id="UP000077013"/>
    </source>
</evidence>
<evidence type="ECO:0000256" key="1">
    <source>
        <dbReference type="SAM" id="Phobius"/>
    </source>
</evidence>
<accession>A0A167F2W0</accession>
<name>A0A167F2W0_9FLAO</name>
<dbReference type="Proteomes" id="UP000077013">
    <property type="component" value="Unassembled WGS sequence"/>
</dbReference>
<feature type="transmembrane region" description="Helical" evidence="1">
    <location>
        <begin position="269"/>
        <end position="297"/>
    </location>
</feature>
<sequence>MKGQRLKYANPFRFFLSVSIIYFLLYSVVTYFEDNSPQDEFENIYTGIDDGKKKDLDVGILKIKIDSSTQQQNKIVRNDTLASKNDSTATKTKQTEEYEYDYTYLSEKELQSLSSGERIYERFGIYRGFYERNEIKQAEIALDSLKHPKTAFNKWMYEKVESIERIKENPYGFINYMVQKTPFFLFFCSPILALFLWLLYYRKKRYYMEHLVFLFHIFSFVFLALLIAMIPDLIIGTDILQGLLFLIIGPFYFYKALRNYYQQKRLITIIKFVFLNIFFWISTTIAGLIFLFISAALY</sequence>
<reference evidence="2 3" key="1">
    <citation type="submission" date="2016-02" db="EMBL/GenBank/DDBJ databases">
        <title>Ulvibacter sp. LPB0005, isolated from Thais luteostoma.</title>
        <authorList>
            <person name="Shin S.-K."/>
            <person name="Yi H."/>
        </authorList>
    </citation>
    <scope>NUCLEOTIDE SEQUENCE [LARGE SCALE GENOMIC DNA]</scope>
    <source>
        <strain evidence="2 3">LPB0005</strain>
    </source>
</reference>
<dbReference type="STRING" id="1763537.ULVI_13840"/>
<feature type="transmembrane region" description="Helical" evidence="1">
    <location>
        <begin position="239"/>
        <end position="257"/>
    </location>
</feature>